<reference evidence="3 4" key="1">
    <citation type="submission" date="2017-10" db="EMBL/GenBank/DDBJ databases">
        <title>Sequencing the genomes of 1000 actinobacteria strains.</title>
        <authorList>
            <person name="Klenk H.-P."/>
        </authorList>
    </citation>
    <scope>NUCLEOTIDE SEQUENCE [LARGE SCALE GENOMIC DNA]</scope>
    <source>
        <strain evidence="3 4">DSM 18966</strain>
    </source>
</reference>
<feature type="region of interest" description="Disordered" evidence="1">
    <location>
        <begin position="592"/>
        <end position="663"/>
    </location>
</feature>
<keyword evidence="4" id="KW-1185">Reference proteome</keyword>
<dbReference type="InterPro" id="IPR045063">
    <property type="entry name" value="Dynamin_N"/>
</dbReference>
<accession>A0A2A9E5X5</accession>
<dbReference type="Gene3D" id="3.40.50.300">
    <property type="entry name" value="P-loop containing nucleotide triphosphate hydrolases"/>
    <property type="match status" value="1"/>
</dbReference>
<feature type="domain" description="Dynamin N-terminal" evidence="2">
    <location>
        <begin position="75"/>
        <end position="218"/>
    </location>
</feature>
<dbReference type="SUPFAM" id="SSF52540">
    <property type="entry name" value="P-loop containing nucleoside triphosphate hydrolases"/>
    <property type="match status" value="1"/>
</dbReference>
<dbReference type="OrthoDB" id="207675at2"/>
<dbReference type="Proteomes" id="UP000225548">
    <property type="component" value="Unassembled WGS sequence"/>
</dbReference>
<protein>
    <submittedName>
        <fullName evidence="3">Dynamin family protein</fullName>
    </submittedName>
</protein>
<gene>
    <name evidence="3" type="ORF">ATL42_1511</name>
</gene>
<organism evidence="3 4">
    <name type="scientific">Sanguibacter antarcticus</name>
    <dbReference type="NCBI Taxonomy" id="372484"/>
    <lineage>
        <taxon>Bacteria</taxon>
        <taxon>Bacillati</taxon>
        <taxon>Actinomycetota</taxon>
        <taxon>Actinomycetes</taxon>
        <taxon>Micrococcales</taxon>
        <taxon>Sanguibacteraceae</taxon>
        <taxon>Sanguibacter</taxon>
    </lineage>
</organism>
<evidence type="ECO:0000256" key="1">
    <source>
        <dbReference type="SAM" id="MobiDB-lite"/>
    </source>
</evidence>
<proteinExistence type="predicted"/>
<evidence type="ECO:0000313" key="4">
    <source>
        <dbReference type="Proteomes" id="UP000225548"/>
    </source>
</evidence>
<dbReference type="Pfam" id="PF00350">
    <property type="entry name" value="Dynamin_N"/>
    <property type="match status" value="1"/>
</dbReference>
<dbReference type="CDD" id="cd00882">
    <property type="entry name" value="Ras_like_GTPase"/>
    <property type="match status" value="1"/>
</dbReference>
<comment type="caution">
    <text evidence="3">The sequence shown here is derived from an EMBL/GenBank/DDBJ whole genome shotgun (WGS) entry which is preliminary data.</text>
</comment>
<dbReference type="AlphaFoldDB" id="A0A2A9E5X5"/>
<dbReference type="EMBL" id="PDJG01000001">
    <property type="protein sequence ID" value="PFG33632.1"/>
    <property type="molecule type" value="Genomic_DNA"/>
</dbReference>
<dbReference type="RefSeq" id="WP_098454814.1">
    <property type="nucleotide sequence ID" value="NZ_PDJG01000001.1"/>
</dbReference>
<sequence>MPDAPDLIGLGDDGTSRVAELAVALAQLRSAVFDLTLPLETVVASSARSARERILDQLDDYLLPRIDAVTAPLLVVVGGSTGAGKSTLVNSILGQHVTTPGALRPTTRSPVLAHHPLDAPWFQTTRIFPHLARATTVGPLEGDAPAQAAGTVGDRSLRLVATDVLPVGLAILDAPDIDSVVVGNRELAAQLLAAADLWLFVTTAARYADAVPWDLLREGAARRAQVAIVVDRVDPGAEVVRDHLREMLAEQGLGSSPVFLVPETALVDGMLPAQVVAPVSRWLTETGGDAASRTAVIEATRDGAIDDIAGRTMALADAADAQVAADARLRAIVTQTYAGSARDVADATSDGTMLRGEVLARWQDFVGTGDLMRAVEERIGMVRDKITGFFRGGGPAEPKVAVAISTNLEAIIFDAADRAAERTYGAWRSDGAGAPLLDGLELSRASVDLRSTLAGEIRAWQSDVLALVSERGADKRGRARVLAVGVNGLGAALMIVVFAQTGGLTGAEVGIAGGSALLAQRILEGVFGDDAVRSLARAAQAALLERVDRALDREAARFVALLDAVGSGAPVGLELRGAAQALQGASHRERAARAAAAAARPVPGPPEGDSVDGEQAAEPTGPQQGRLRGADLRVLDVQQPHGLEKEPARRGLLGRLWDRRGRA</sequence>
<evidence type="ECO:0000313" key="3">
    <source>
        <dbReference type="EMBL" id="PFG33632.1"/>
    </source>
</evidence>
<dbReference type="InterPro" id="IPR027417">
    <property type="entry name" value="P-loop_NTPase"/>
</dbReference>
<name>A0A2A9E5X5_9MICO</name>
<evidence type="ECO:0000259" key="2">
    <source>
        <dbReference type="Pfam" id="PF00350"/>
    </source>
</evidence>